<feature type="compositionally biased region" description="Low complexity" evidence="1">
    <location>
        <begin position="38"/>
        <end position="62"/>
    </location>
</feature>
<feature type="region of interest" description="Disordered" evidence="1">
    <location>
        <begin position="32"/>
        <end position="62"/>
    </location>
</feature>
<evidence type="ECO:0000313" key="4">
    <source>
        <dbReference type="Proteomes" id="UP000474778"/>
    </source>
</evidence>
<feature type="chain" id="PRO_5027003360" description="Cytochrome c domain-containing protein" evidence="2">
    <location>
        <begin position="27"/>
        <end position="411"/>
    </location>
</feature>
<evidence type="ECO:0000256" key="2">
    <source>
        <dbReference type="SAM" id="SignalP"/>
    </source>
</evidence>
<keyword evidence="2" id="KW-0732">Signal</keyword>
<reference evidence="3 4" key="1">
    <citation type="submission" date="2019-12" db="EMBL/GenBank/DDBJ databases">
        <title>Shewanella insulae sp. nov., isolated from a tidal flat.</title>
        <authorList>
            <person name="Yoon J.-H."/>
        </authorList>
    </citation>
    <scope>NUCLEOTIDE SEQUENCE [LARGE SCALE GENOMIC DNA]</scope>
    <source>
        <strain evidence="3 4">JBTF-M18</strain>
    </source>
</reference>
<evidence type="ECO:0000313" key="3">
    <source>
        <dbReference type="EMBL" id="MXR69105.1"/>
    </source>
</evidence>
<dbReference type="Proteomes" id="UP000474778">
    <property type="component" value="Unassembled WGS sequence"/>
</dbReference>
<dbReference type="AlphaFoldDB" id="A0A6L7HXY0"/>
<organism evidence="3 4">
    <name type="scientific">Shewanella insulae</name>
    <dbReference type="NCBI Taxonomy" id="2681496"/>
    <lineage>
        <taxon>Bacteria</taxon>
        <taxon>Pseudomonadati</taxon>
        <taxon>Pseudomonadota</taxon>
        <taxon>Gammaproteobacteria</taxon>
        <taxon>Alteromonadales</taxon>
        <taxon>Shewanellaceae</taxon>
        <taxon>Shewanella</taxon>
    </lineage>
</organism>
<dbReference type="EMBL" id="WRPA01000008">
    <property type="protein sequence ID" value="MXR69105.1"/>
    <property type="molecule type" value="Genomic_DNA"/>
</dbReference>
<keyword evidence="4" id="KW-1185">Reference proteome</keyword>
<evidence type="ECO:0000256" key="1">
    <source>
        <dbReference type="SAM" id="MobiDB-lite"/>
    </source>
</evidence>
<dbReference type="NCBIfam" id="TIGR03806">
    <property type="entry name" value="chp_HNE_0200"/>
    <property type="match status" value="1"/>
</dbReference>
<comment type="caution">
    <text evidence="3">The sequence shown here is derived from an EMBL/GenBank/DDBJ whole genome shotgun (WGS) entry which is preliminary data.</text>
</comment>
<accession>A0A6L7HXY0</accession>
<gene>
    <name evidence="3" type="ORF">GNT65_10535</name>
</gene>
<sequence>MLTSPVKGLLPLLNPVILAFLLLSLAACGGSDDSSTNQTGTDTDQPGTPVTPPTGSTDPSTDLCDSQAGEINWQALMEQDCQLLSQYRLFLQPDKPTREPNGPGFRYELSSQLFTDYAHKYRFIFLPAGSQIDYHPSDTFDLPIGTVLVKTFSLSSDTQLMGEANETLVETRLLIHRESGWTALPYLWQDGEARLTVAGANQAHSLTRQGEQLEFTYHVPSRAECKVCHQRAGDNGAQIYPIGLKPYLLNHEVLVDNQPVNQLEYWRSQGKLKGLPQGRAPDSAPAITDESSELTARAKGYLDINCAHCHRAEGFASISGLRLGFYVDHTSYQYGICKQPPGWDGGEKGLSYDIIPGDGEHSILLYRQMLDAPKDRMPPIGRSLSHVEALTVLQSWIDGLSPSLGNCQHAG</sequence>
<protein>
    <recommendedName>
        <fullName evidence="5">Cytochrome c domain-containing protein</fullName>
    </recommendedName>
</protein>
<feature type="signal peptide" evidence="2">
    <location>
        <begin position="1"/>
        <end position="26"/>
    </location>
</feature>
<name>A0A6L7HXY0_9GAMM</name>
<evidence type="ECO:0008006" key="5">
    <source>
        <dbReference type="Google" id="ProtNLM"/>
    </source>
</evidence>
<dbReference type="InterPro" id="IPR022269">
    <property type="entry name" value="SO_2930-like_C"/>
</dbReference>
<proteinExistence type="predicted"/>
<dbReference type="RefSeq" id="WP_160795970.1">
    <property type="nucleotide sequence ID" value="NZ_WRPA01000008.1"/>
</dbReference>
<dbReference type="PROSITE" id="PS51257">
    <property type="entry name" value="PROKAR_LIPOPROTEIN"/>
    <property type="match status" value="1"/>
</dbReference>